<dbReference type="PANTHER" id="PTHR20883:SF52">
    <property type="entry name" value="ALPHA-KETOGLUTARATE-DEPENDENT HYPOPHOSPHITE DIOXYGENASE-LIKE GENE A2 [PROVISIONAL]-RELATED"/>
    <property type="match status" value="1"/>
</dbReference>
<dbReference type="Pfam" id="PF05721">
    <property type="entry name" value="PhyH"/>
    <property type="match status" value="1"/>
</dbReference>
<protein>
    <submittedName>
        <fullName evidence="1">Phytanoyl-CoA dioxygenase PhyH</fullName>
    </submittedName>
</protein>
<gene>
    <name evidence="1" type="ORF">A8950_1009</name>
</gene>
<evidence type="ECO:0000313" key="2">
    <source>
        <dbReference type="Proteomes" id="UP000295783"/>
    </source>
</evidence>
<dbReference type="InterPro" id="IPR008775">
    <property type="entry name" value="Phytyl_CoA_dOase-like"/>
</dbReference>
<proteinExistence type="predicted"/>
<dbReference type="OrthoDB" id="9791262at2"/>
<dbReference type="PANTHER" id="PTHR20883">
    <property type="entry name" value="PHYTANOYL-COA DIOXYGENASE DOMAIN CONTAINING 1"/>
    <property type="match status" value="1"/>
</dbReference>
<keyword evidence="1" id="KW-0560">Oxidoreductase</keyword>
<evidence type="ECO:0000313" key="1">
    <source>
        <dbReference type="EMBL" id="TDQ84456.1"/>
    </source>
</evidence>
<dbReference type="AlphaFoldDB" id="A0A4R6WSG3"/>
<organism evidence="1 2">
    <name type="scientific">Dongia mobilis</name>
    <dbReference type="NCBI Taxonomy" id="578943"/>
    <lineage>
        <taxon>Bacteria</taxon>
        <taxon>Pseudomonadati</taxon>
        <taxon>Pseudomonadota</taxon>
        <taxon>Alphaproteobacteria</taxon>
        <taxon>Rhodospirillales</taxon>
        <taxon>Dongiaceae</taxon>
        <taxon>Dongia</taxon>
    </lineage>
</organism>
<comment type="caution">
    <text evidence="1">The sequence shown here is derived from an EMBL/GenBank/DDBJ whole genome shotgun (WGS) entry which is preliminary data.</text>
</comment>
<name>A0A4R6WSG3_9PROT</name>
<reference evidence="1 2" key="1">
    <citation type="submission" date="2019-03" db="EMBL/GenBank/DDBJ databases">
        <title>Genomic Encyclopedia of Type Strains, Phase III (KMG-III): the genomes of soil and plant-associated and newly described type strains.</title>
        <authorList>
            <person name="Whitman W."/>
        </authorList>
    </citation>
    <scope>NUCLEOTIDE SEQUENCE [LARGE SCALE GENOMIC DNA]</scope>
    <source>
        <strain evidence="1 2">CGMCC 1.7660</strain>
    </source>
</reference>
<keyword evidence="2" id="KW-1185">Reference proteome</keyword>
<accession>A0A4R6WSG3</accession>
<keyword evidence="1" id="KW-0223">Dioxygenase</keyword>
<dbReference type="RefSeq" id="WP_133612479.1">
    <property type="nucleotide sequence ID" value="NZ_SNYW01000006.1"/>
</dbReference>
<dbReference type="GO" id="GO:0016706">
    <property type="term" value="F:2-oxoglutarate-dependent dioxygenase activity"/>
    <property type="evidence" value="ECO:0007669"/>
    <property type="project" value="UniProtKB-ARBA"/>
</dbReference>
<sequence>MDLTEIGRQYRENGFVSGLEILSEAEARRHRDALEKAEAAFGKLHYKAKIHTVLRSPLELATHPRILDVVEALIGPDILLYDVEYIIKEPHAPSHVSWHQDLTYWGFSDDAQVSLWLALSPASAESGCMRMIPGSHRRGRHDHVTTQDSSNVLLQGQTVMNVREEEAVLCPLAPGQASFHHGWTLHASTPNRSADRRIGLNAQFIAPHMRQTKHDRDSALLVRGEDRFNHFRKDRAARADFEPVALQRWGELDKLHLETQGNG</sequence>
<dbReference type="SUPFAM" id="SSF51197">
    <property type="entry name" value="Clavaminate synthase-like"/>
    <property type="match status" value="1"/>
</dbReference>
<dbReference type="Proteomes" id="UP000295783">
    <property type="component" value="Unassembled WGS sequence"/>
</dbReference>
<dbReference type="EMBL" id="SNYW01000006">
    <property type="protein sequence ID" value="TDQ84456.1"/>
    <property type="molecule type" value="Genomic_DNA"/>
</dbReference>
<dbReference type="GO" id="GO:0005506">
    <property type="term" value="F:iron ion binding"/>
    <property type="evidence" value="ECO:0007669"/>
    <property type="project" value="UniProtKB-ARBA"/>
</dbReference>
<dbReference type="Gene3D" id="2.60.120.620">
    <property type="entry name" value="q2cbj1_9rhob like domain"/>
    <property type="match status" value="1"/>
</dbReference>